<feature type="region of interest" description="Disordered" evidence="1">
    <location>
        <begin position="235"/>
        <end position="322"/>
    </location>
</feature>
<dbReference type="AlphaFoldDB" id="A0A0K3CN04"/>
<feature type="domain" description="UBX" evidence="2">
    <location>
        <begin position="141"/>
        <end position="224"/>
    </location>
</feature>
<feature type="region of interest" description="Disordered" evidence="1">
    <location>
        <begin position="1"/>
        <end position="50"/>
    </location>
</feature>
<dbReference type="InterPro" id="IPR029071">
    <property type="entry name" value="Ubiquitin-like_domsf"/>
</dbReference>
<dbReference type="GO" id="GO:0005737">
    <property type="term" value="C:cytoplasm"/>
    <property type="evidence" value="ECO:0007669"/>
    <property type="project" value="TreeGrafter"/>
</dbReference>
<evidence type="ECO:0000313" key="3">
    <source>
        <dbReference type="EMBL" id="CTR11014.1"/>
    </source>
</evidence>
<dbReference type="SMART" id="SM00166">
    <property type="entry name" value="UBX"/>
    <property type="match status" value="1"/>
</dbReference>
<dbReference type="PANTHER" id="PTHR46467:SF1">
    <property type="entry name" value="TETHER CONTAINING UBX DOMAIN FOR GLUT4"/>
    <property type="match status" value="1"/>
</dbReference>
<evidence type="ECO:0000256" key="1">
    <source>
        <dbReference type="SAM" id="MobiDB-lite"/>
    </source>
</evidence>
<reference evidence="3 4" key="1">
    <citation type="submission" date="2015-07" db="EMBL/GenBank/DDBJ databases">
        <authorList>
            <person name="Cajimat M.N.B."/>
            <person name="Milazzo M.L."/>
            <person name="Fulhorst C.F."/>
        </authorList>
    </citation>
    <scope>NUCLEOTIDE SEQUENCE [LARGE SCALE GENOMIC DNA]</scope>
    <source>
        <strain evidence="3">Single colony</strain>
    </source>
</reference>
<accession>A0A0K3CN04</accession>
<keyword evidence="4" id="KW-1185">Reference proteome</keyword>
<dbReference type="OMA" id="FRYFRAP"/>
<evidence type="ECO:0000259" key="2">
    <source>
        <dbReference type="PROSITE" id="PS50033"/>
    </source>
</evidence>
<dbReference type="Proteomes" id="UP000199069">
    <property type="component" value="Unassembled WGS sequence"/>
</dbReference>
<gene>
    <name evidence="3" type="primary">FGENESH: predicted gene_15.156</name>
    <name evidence="3" type="ORF">BN2166_0068750</name>
</gene>
<feature type="compositionally biased region" description="Low complexity" evidence="1">
    <location>
        <begin position="259"/>
        <end position="268"/>
    </location>
</feature>
<dbReference type="SUPFAM" id="SSF54236">
    <property type="entry name" value="Ubiquitin-like"/>
    <property type="match status" value="1"/>
</dbReference>
<evidence type="ECO:0000313" key="4">
    <source>
        <dbReference type="Proteomes" id="UP000199069"/>
    </source>
</evidence>
<organism evidence="3 4">
    <name type="scientific">Rhodotorula toruloides</name>
    <name type="common">Yeast</name>
    <name type="synonym">Rhodosporidium toruloides</name>
    <dbReference type="NCBI Taxonomy" id="5286"/>
    <lineage>
        <taxon>Eukaryota</taxon>
        <taxon>Fungi</taxon>
        <taxon>Dikarya</taxon>
        <taxon>Basidiomycota</taxon>
        <taxon>Pucciniomycotina</taxon>
        <taxon>Microbotryomycetes</taxon>
        <taxon>Sporidiobolales</taxon>
        <taxon>Sporidiobolaceae</taxon>
        <taxon>Rhodotorula</taxon>
    </lineage>
</organism>
<dbReference type="STRING" id="5286.A0A0K3CN04"/>
<dbReference type="EMBL" id="CWKI01000015">
    <property type="protein sequence ID" value="CTR11014.1"/>
    <property type="molecule type" value="Genomic_DNA"/>
</dbReference>
<dbReference type="Pfam" id="PF00789">
    <property type="entry name" value="UBX"/>
    <property type="match status" value="1"/>
</dbReference>
<sequence length="350" mass="38578">MAEETPQQPILMTSRLPGDAHSSPSPSPSPEPVAGPSTATATVQPPAGPARTVILTSVSPVDPSKRRDFEARFYLPSSSTYATATTRFLDLPESYFQPTQVELQQAFAGQVKKREDMTDKPLMTKALREREEAAKNKAKAARWPHTRIRIRFPDRSQLEGVFPSTDKLVHLYEFVRLALREDVRDIPFVLYQTPPRTEYRRGDPAYKGKNLMDLQFTPSTALYIKFEAPSPNSTASALPSDISIDDLNSTTSSPPPLTPDLLAAGGELPLPPSFLPGDESPSGAPSGESEEARKKREKEEKMKRLLGKGLGMGGSKGSVKPSWLKIGKDAPIKFELTDSVRHIKRNNKRT</sequence>
<feature type="compositionally biased region" description="Polar residues" evidence="1">
    <location>
        <begin position="1"/>
        <end position="11"/>
    </location>
</feature>
<name>A0A0K3CN04_RHOTO</name>
<dbReference type="PANTHER" id="PTHR46467">
    <property type="entry name" value="TETHER CONTAINING UBX DOMAIN FOR GLUT4"/>
    <property type="match status" value="1"/>
</dbReference>
<dbReference type="GO" id="GO:0012506">
    <property type="term" value="C:vesicle membrane"/>
    <property type="evidence" value="ECO:0007669"/>
    <property type="project" value="TreeGrafter"/>
</dbReference>
<proteinExistence type="predicted"/>
<protein>
    <recommendedName>
        <fullName evidence="2">UBX domain-containing protein</fullName>
    </recommendedName>
</protein>
<dbReference type="InterPro" id="IPR001012">
    <property type="entry name" value="UBX_dom"/>
</dbReference>
<dbReference type="GO" id="GO:0006886">
    <property type="term" value="P:intracellular protein transport"/>
    <property type="evidence" value="ECO:0007669"/>
    <property type="project" value="TreeGrafter"/>
</dbReference>
<dbReference type="PROSITE" id="PS50033">
    <property type="entry name" value="UBX"/>
    <property type="match status" value="1"/>
</dbReference>
<dbReference type="Gene3D" id="3.10.20.90">
    <property type="entry name" value="Phosphatidylinositol 3-kinase Catalytic Subunit, Chain A, domain 1"/>
    <property type="match status" value="1"/>
</dbReference>
<feature type="compositionally biased region" description="Basic and acidic residues" evidence="1">
    <location>
        <begin position="290"/>
        <end position="303"/>
    </location>
</feature>
<dbReference type="GO" id="GO:0005634">
    <property type="term" value="C:nucleus"/>
    <property type="evidence" value="ECO:0007669"/>
    <property type="project" value="TreeGrafter"/>
</dbReference>